<dbReference type="RefSeq" id="WP_067521847.1">
    <property type="nucleotide sequence ID" value="NZ_JABELX010000011.1"/>
</dbReference>
<protein>
    <submittedName>
        <fullName evidence="1">Uncharacterized protein</fullName>
    </submittedName>
</protein>
<proteinExistence type="predicted"/>
<name>A0A849C542_9NOCA</name>
<gene>
    <name evidence="1" type="ORF">HLB23_28845</name>
</gene>
<accession>A0A849C542</accession>
<dbReference type="AlphaFoldDB" id="A0A849C542"/>
<dbReference type="Proteomes" id="UP000586827">
    <property type="component" value="Unassembled WGS sequence"/>
</dbReference>
<organism evidence="1 2">
    <name type="scientific">Nocardia uniformis</name>
    <dbReference type="NCBI Taxonomy" id="53432"/>
    <lineage>
        <taxon>Bacteria</taxon>
        <taxon>Bacillati</taxon>
        <taxon>Actinomycetota</taxon>
        <taxon>Actinomycetes</taxon>
        <taxon>Mycobacteriales</taxon>
        <taxon>Nocardiaceae</taxon>
        <taxon>Nocardia</taxon>
    </lineage>
</organism>
<sequence>MGVVLGGLVVWILILALAAIDSPRTATARHEGWTVRSIQARIEREQNERQRREPGLGYRRAA</sequence>
<comment type="caution">
    <text evidence="1">The sequence shown here is derived from an EMBL/GenBank/DDBJ whole genome shotgun (WGS) entry which is preliminary data.</text>
</comment>
<reference evidence="1 2" key="1">
    <citation type="submission" date="2020-05" db="EMBL/GenBank/DDBJ databases">
        <title>MicrobeNet Type strains.</title>
        <authorList>
            <person name="Nicholson A.C."/>
        </authorList>
    </citation>
    <scope>NUCLEOTIDE SEQUENCE [LARGE SCALE GENOMIC DNA]</scope>
    <source>
        <strain evidence="1 2">JCM 3224</strain>
    </source>
</reference>
<evidence type="ECO:0000313" key="1">
    <source>
        <dbReference type="EMBL" id="NNH73814.1"/>
    </source>
</evidence>
<evidence type="ECO:0000313" key="2">
    <source>
        <dbReference type="Proteomes" id="UP000586827"/>
    </source>
</evidence>
<dbReference type="EMBL" id="JABELX010000011">
    <property type="protein sequence ID" value="NNH73814.1"/>
    <property type="molecule type" value="Genomic_DNA"/>
</dbReference>
<keyword evidence="2" id="KW-1185">Reference proteome</keyword>